<dbReference type="PANTHER" id="PTHR14741">
    <property type="entry name" value="S-ADENOSYLMETHIONINE-DEPENDENT METHYLTRANSFERASE RELATED"/>
    <property type="match status" value="1"/>
</dbReference>
<evidence type="ECO:0000256" key="3">
    <source>
        <dbReference type="ARBA" id="ARBA00047418"/>
    </source>
</evidence>
<dbReference type="AlphaFoldDB" id="A0A4Z1SXN8"/>
<comment type="similarity">
    <text evidence="2">Belongs to the methyltransferase superfamily. Trimethylguanosine synthase family.</text>
</comment>
<dbReference type="EMBL" id="VDLU01000001">
    <property type="protein sequence ID" value="TNJ30290.1"/>
    <property type="molecule type" value="Genomic_DNA"/>
</dbReference>
<comment type="catalytic activity">
    <reaction evidence="6">
        <text>a 5'-end (N(7)-methyl 5'-triphosphoguanosine)-ribonucleoside in snRNA + S-adenosyl-L-methionine = a 5'-end (N(2),N(7)-dimethyl 5'-triphosphoguanosine)-ribonucleoside in snRNA + S-adenosyl-L-homocysteine + H(+)</text>
        <dbReference type="Rhea" id="RHEA:78471"/>
        <dbReference type="Rhea" id="RHEA-COMP:19085"/>
        <dbReference type="Rhea" id="RHEA-COMP:19087"/>
        <dbReference type="ChEBI" id="CHEBI:15378"/>
        <dbReference type="ChEBI" id="CHEBI:57856"/>
        <dbReference type="ChEBI" id="CHEBI:59789"/>
        <dbReference type="ChEBI" id="CHEBI:156461"/>
        <dbReference type="ChEBI" id="CHEBI:172880"/>
    </reaction>
    <physiologicalReaction direction="left-to-right" evidence="6">
        <dbReference type="Rhea" id="RHEA:78472"/>
    </physiologicalReaction>
</comment>
<dbReference type="InterPro" id="IPR019012">
    <property type="entry name" value="RNA_cap_Gua-N2-MeTrfase"/>
</dbReference>
<reference evidence="8 9" key="1">
    <citation type="submission" date="2019-05" db="EMBL/GenBank/DDBJ databases">
        <title>The compact genome of Giardia muris reveals important steps in the evolution of intestinal protozoan parasites.</title>
        <authorList>
            <person name="Xu F."/>
            <person name="Jimenez-Gonzalez A."/>
            <person name="Einarsson E."/>
            <person name="Astvaldsson A."/>
            <person name="Peirasmaki D."/>
            <person name="Eckmann L."/>
            <person name="Andersson J.O."/>
            <person name="Svard S.G."/>
            <person name="Jerlstrom-Hultqvist J."/>
        </authorList>
    </citation>
    <scope>NUCLEOTIDE SEQUENCE [LARGE SCALE GENOMIC DNA]</scope>
    <source>
        <strain evidence="8 9">Roberts-Thomson</strain>
    </source>
</reference>
<dbReference type="GO" id="GO:0071164">
    <property type="term" value="F:RNA cap trimethylguanosine synthase activity"/>
    <property type="evidence" value="ECO:0007669"/>
    <property type="project" value="TreeGrafter"/>
</dbReference>
<comment type="catalytic activity">
    <reaction evidence="4">
        <text>a 5'-end (N(7)-methyl 5'-triphosphoguanosine)-ribonucleoside in snoRNA + S-adenosyl-L-methionine = a 5'-end (N(2),N(7)-dimethyl 5'-triphosphoguanosine)-ribonucleoside in snoRNA + S-adenosyl-L-homocysteine + H(+)</text>
        <dbReference type="Rhea" id="RHEA:78475"/>
        <dbReference type="Rhea" id="RHEA-COMP:19086"/>
        <dbReference type="Rhea" id="RHEA-COMP:19088"/>
        <dbReference type="ChEBI" id="CHEBI:15378"/>
        <dbReference type="ChEBI" id="CHEBI:57856"/>
        <dbReference type="ChEBI" id="CHEBI:59789"/>
        <dbReference type="ChEBI" id="CHEBI:156461"/>
        <dbReference type="ChEBI" id="CHEBI:172880"/>
    </reaction>
    <physiologicalReaction direction="left-to-right" evidence="4">
        <dbReference type="Rhea" id="RHEA:78476"/>
    </physiologicalReaction>
</comment>
<evidence type="ECO:0000256" key="5">
    <source>
        <dbReference type="ARBA" id="ARBA00048763"/>
    </source>
</evidence>
<dbReference type="OrthoDB" id="194443at2759"/>
<dbReference type="InterPro" id="IPR029063">
    <property type="entry name" value="SAM-dependent_MTases_sf"/>
</dbReference>
<organism evidence="8 9">
    <name type="scientific">Giardia muris</name>
    <dbReference type="NCBI Taxonomy" id="5742"/>
    <lineage>
        <taxon>Eukaryota</taxon>
        <taxon>Metamonada</taxon>
        <taxon>Diplomonadida</taxon>
        <taxon>Hexamitidae</taxon>
        <taxon>Giardiinae</taxon>
        <taxon>Giardia</taxon>
    </lineage>
</organism>
<comment type="caution">
    <text evidence="8">The sequence shown here is derived from an EMBL/GenBank/DDBJ whole genome shotgun (WGS) entry which is preliminary data.</text>
</comment>
<evidence type="ECO:0000313" key="8">
    <source>
        <dbReference type="EMBL" id="TNJ30290.1"/>
    </source>
</evidence>
<name>A0A4Z1SXN8_GIAMU</name>
<dbReference type="Pfam" id="PF09445">
    <property type="entry name" value="Methyltransf_15"/>
    <property type="match status" value="1"/>
</dbReference>
<protein>
    <recommendedName>
        <fullName evidence="1">Trimethylguanosine synthase</fullName>
    </recommendedName>
    <alternativeName>
        <fullName evidence="7">Cap-specific guanine-N(2) methyltransferase</fullName>
    </alternativeName>
</protein>
<evidence type="ECO:0000256" key="1">
    <source>
        <dbReference type="ARBA" id="ARBA00018517"/>
    </source>
</evidence>
<evidence type="ECO:0000256" key="7">
    <source>
        <dbReference type="ARBA" id="ARBA00049790"/>
    </source>
</evidence>
<evidence type="ECO:0000256" key="6">
    <source>
        <dbReference type="ARBA" id="ARBA00049075"/>
    </source>
</evidence>
<dbReference type="SUPFAM" id="SSF53335">
    <property type="entry name" value="S-adenosyl-L-methionine-dependent methyltransferases"/>
    <property type="match status" value="1"/>
</dbReference>
<comment type="catalytic activity">
    <reaction evidence="5">
        <text>a 5'-end (N(2),N(7)-dimethyl 5'-triphosphoguanosine)-ribonucleoside in snRNA + S-adenosyl-L-methionine = a 5'-end (N(2),N(2),N(7)-trimethyl 5'-triphosphoguanosine)-ribonucleoside in snRNA + S-adenosyl-L-homocysteine + H(+)</text>
        <dbReference type="Rhea" id="RHEA:78479"/>
        <dbReference type="Rhea" id="RHEA-COMP:19087"/>
        <dbReference type="Rhea" id="RHEA-COMP:19089"/>
        <dbReference type="ChEBI" id="CHEBI:15378"/>
        <dbReference type="ChEBI" id="CHEBI:57856"/>
        <dbReference type="ChEBI" id="CHEBI:59789"/>
        <dbReference type="ChEBI" id="CHEBI:167623"/>
        <dbReference type="ChEBI" id="CHEBI:172880"/>
    </reaction>
    <physiologicalReaction direction="left-to-right" evidence="5">
        <dbReference type="Rhea" id="RHEA:78480"/>
    </physiologicalReaction>
</comment>
<keyword evidence="8" id="KW-0489">Methyltransferase</keyword>
<dbReference type="VEuPathDB" id="GiardiaDB:GMRT_13013"/>
<dbReference type="GO" id="GO:0005634">
    <property type="term" value="C:nucleus"/>
    <property type="evidence" value="ECO:0007669"/>
    <property type="project" value="TreeGrafter"/>
</dbReference>
<sequence length="240" mass="27552">MTDWNNDPKKVEKMSWLFSTCTPEERVQIHMTSTAFYSVTPCKFANQVARVIKTVLEGMRPEGRYAIVDGTSCIGGDVKAFATLFERVIAIELDTLTYQYLCRNVELWNLSSIVSTHHNDVVSLIPTLSKLVEIDKFDTLCLYLDAPWGGPEYRTKTKLKLELSRVFVCNVVVQAFEKNPMLHLCVLKLPRNYDRHATRKAFKALTYTSIPIGNYVVLFICRPPFDLHPFLTKVKEVQHE</sequence>
<evidence type="ECO:0000256" key="4">
    <source>
        <dbReference type="ARBA" id="ARBA00048740"/>
    </source>
</evidence>
<keyword evidence="8" id="KW-0808">Transferase</keyword>
<dbReference type="PANTHER" id="PTHR14741:SF32">
    <property type="entry name" value="TRIMETHYLGUANOSINE SYNTHASE"/>
    <property type="match status" value="1"/>
</dbReference>
<dbReference type="Gene3D" id="3.40.50.150">
    <property type="entry name" value="Vaccinia Virus protein VP39"/>
    <property type="match status" value="1"/>
</dbReference>
<dbReference type="Proteomes" id="UP000315496">
    <property type="component" value="Chromosome 1"/>
</dbReference>
<evidence type="ECO:0000256" key="2">
    <source>
        <dbReference type="ARBA" id="ARBA00025783"/>
    </source>
</evidence>
<comment type="catalytic activity">
    <reaction evidence="3">
        <text>a 5'-end (N(2),N(7)-dimethyl 5'-triphosphoguanosine)-ribonucleoside in snoRNA + S-adenosyl-L-methionine = a 5'-end (N(2),N(2),N(7)-trimethyl 5'-triphosphoguanosine)-ribonucleoside in snoRNA + S-adenosyl-L-homocysteine + H(+)</text>
        <dbReference type="Rhea" id="RHEA:78507"/>
        <dbReference type="Rhea" id="RHEA-COMP:19088"/>
        <dbReference type="Rhea" id="RHEA-COMP:19090"/>
        <dbReference type="ChEBI" id="CHEBI:15378"/>
        <dbReference type="ChEBI" id="CHEBI:57856"/>
        <dbReference type="ChEBI" id="CHEBI:59789"/>
        <dbReference type="ChEBI" id="CHEBI:167623"/>
        <dbReference type="ChEBI" id="CHEBI:172880"/>
    </reaction>
    <physiologicalReaction direction="left-to-right" evidence="3">
        <dbReference type="Rhea" id="RHEA:78508"/>
    </physiologicalReaction>
</comment>
<accession>A0A4Z1SXN8</accession>
<evidence type="ECO:0000313" key="9">
    <source>
        <dbReference type="Proteomes" id="UP000315496"/>
    </source>
</evidence>
<proteinExistence type="inferred from homology"/>
<gene>
    <name evidence="8" type="ORF">GMRT_13013</name>
</gene>
<keyword evidence="9" id="KW-1185">Reference proteome</keyword>